<dbReference type="PANTHER" id="PTHR33572">
    <property type="entry name" value="SPORE DEVELOPMENT REGULATOR VOSA"/>
    <property type="match status" value="1"/>
</dbReference>
<evidence type="ECO:0000259" key="6">
    <source>
        <dbReference type="PROSITE" id="PS51821"/>
    </source>
</evidence>
<dbReference type="Pfam" id="PF11754">
    <property type="entry name" value="Velvet"/>
    <property type="match status" value="1"/>
</dbReference>
<comment type="caution">
    <text evidence="7">The sequence shown here is derived from an EMBL/GenBank/DDBJ whole genome shotgun (WGS) entry which is preliminary data.</text>
</comment>
<feature type="region of interest" description="Disordered" evidence="5">
    <location>
        <begin position="1"/>
        <end position="72"/>
    </location>
</feature>
<gene>
    <name evidence="7" type="ORF">HK100_000969</name>
</gene>
<evidence type="ECO:0000256" key="2">
    <source>
        <dbReference type="ARBA" id="ARBA00023015"/>
    </source>
</evidence>
<dbReference type="GO" id="GO:0005634">
    <property type="term" value="C:nucleus"/>
    <property type="evidence" value="ECO:0007669"/>
    <property type="project" value="UniProtKB-SubCell"/>
</dbReference>
<dbReference type="InterPro" id="IPR037525">
    <property type="entry name" value="Velvet_dom"/>
</dbReference>
<evidence type="ECO:0000256" key="5">
    <source>
        <dbReference type="SAM" id="MobiDB-lite"/>
    </source>
</evidence>
<keyword evidence="4" id="KW-0539">Nucleus</keyword>
<feature type="region of interest" description="Disordered" evidence="5">
    <location>
        <begin position="99"/>
        <end position="120"/>
    </location>
</feature>
<feature type="non-terminal residue" evidence="7">
    <location>
        <position position="229"/>
    </location>
</feature>
<dbReference type="PROSITE" id="PS51821">
    <property type="entry name" value="VELVET"/>
    <property type="match status" value="1"/>
</dbReference>
<dbReference type="EMBL" id="JADGJH010001203">
    <property type="protein sequence ID" value="KAJ3116827.1"/>
    <property type="molecule type" value="Genomic_DNA"/>
</dbReference>
<name>A0AAD5SZA8_9FUNG</name>
<evidence type="ECO:0000256" key="1">
    <source>
        <dbReference type="ARBA" id="ARBA00004123"/>
    </source>
</evidence>
<proteinExistence type="predicted"/>
<dbReference type="InterPro" id="IPR021740">
    <property type="entry name" value="Velvet"/>
</dbReference>
<keyword evidence="2" id="KW-0805">Transcription regulation</keyword>
<organism evidence="7 8">
    <name type="scientific">Physocladia obscura</name>
    <dbReference type="NCBI Taxonomy" id="109957"/>
    <lineage>
        <taxon>Eukaryota</taxon>
        <taxon>Fungi</taxon>
        <taxon>Fungi incertae sedis</taxon>
        <taxon>Chytridiomycota</taxon>
        <taxon>Chytridiomycota incertae sedis</taxon>
        <taxon>Chytridiomycetes</taxon>
        <taxon>Chytridiales</taxon>
        <taxon>Chytriomycetaceae</taxon>
        <taxon>Physocladia</taxon>
    </lineage>
</organism>
<dbReference type="PANTHER" id="PTHR33572:SF18">
    <property type="entry name" value="SPORE DEVELOPMENT REGULATOR VOSA"/>
    <property type="match status" value="1"/>
</dbReference>
<evidence type="ECO:0000256" key="3">
    <source>
        <dbReference type="ARBA" id="ARBA00023163"/>
    </source>
</evidence>
<comment type="subcellular location">
    <subcellularLocation>
        <location evidence="1">Nucleus</location>
    </subcellularLocation>
</comment>
<reference evidence="7" key="1">
    <citation type="submission" date="2020-05" db="EMBL/GenBank/DDBJ databases">
        <title>Phylogenomic resolution of chytrid fungi.</title>
        <authorList>
            <person name="Stajich J.E."/>
            <person name="Amses K."/>
            <person name="Simmons R."/>
            <person name="Seto K."/>
            <person name="Myers J."/>
            <person name="Bonds A."/>
            <person name="Quandt C.A."/>
            <person name="Barry K."/>
            <person name="Liu P."/>
            <person name="Grigoriev I."/>
            <person name="Longcore J.E."/>
            <person name="James T.Y."/>
        </authorList>
    </citation>
    <scope>NUCLEOTIDE SEQUENCE</scope>
    <source>
        <strain evidence="7">JEL0513</strain>
    </source>
</reference>
<keyword evidence="8" id="KW-1185">Reference proteome</keyword>
<feature type="compositionally biased region" description="Polar residues" evidence="5">
    <location>
        <begin position="40"/>
        <end position="51"/>
    </location>
</feature>
<keyword evidence="3" id="KW-0804">Transcription</keyword>
<evidence type="ECO:0000313" key="7">
    <source>
        <dbReference type="EMBL" id="KAJ3116827.1"/>
    </source>
</evidence>
<sequence>MQNQNNGAENNNIGSSMKSKYTAAGALEQENKKQHEIGEVNQSEHQLTPQLDTPHAAPAAQSEQGSAIESSNSIEGIESTENNTTTNGFASALNLNAASAAAEPEGTGSQQQQHLMHPKAHTHRLVIRQQPLHSRMCGFGEKVDRRPVDPPPIIQLEITSAGTPEDIAYLYNPYYFMYASLVSTENENEIHILHDGKTRSTTGSIVSSLYRLRDLDNKDGAFFVFPDLS</sequence>
<accession>A0AAD5SZA8</accession>
<dbReference type="Gene3D" id="2.60.40.3960">
    <property type="entry name" value="Velvet domain"/>
    <property type="match status" value="1"/>
</dbReference>
<feature type="domain" description="Velvet" evidence="6">
    <location>
        <begin position="118"/>
        <end position="229"/>
    </location>
</feature>
<dbReference type="AlphaFoldDB" id="A0AAD5SZA8"/>
<feature type="compositionally biased region" description="Low complexity" evidence="5">
    <location>
        <begin position="1"/>
        <end position="12"/>
    </location>
</feature>
<protein>
    <recommendedName>
        <fullName evidence="6">Velvet domain-containing protein</fullName>
    </recommendedName>
</protein>
<dbReference type="InterPro" id="IPR038491">
    <property type="entry name" value="Velvet_dom_sf"/>
</dbReference>
<feature type="compositionally biased region" description="Basic and acidic residues" evidence="5">
    <location>
        <begin position="29"/>
        <end position="38"/>
    </location>
</feature>
<evidence type="ECO:0000313" key="8">
    <source>
        <dbReference type="Proteomes" id="UP001211907"/>
    </source>
</evidence>
<evidence type="ECO:0000256" key="4">
    <source>
        <dbReference type="ARBA" id="ARBA00023242"/>
    </source>
</evidence>
<dbReference type="Proteomes" id="UP001211907">
    <property type="component" value="Unassembled WGS sequence"/>
</dbReference>